<dbReference type="SUPFAM" id="SSF48652">
    <property type="entry name" value="Tetraspanin"/>
    <property type="match status" value="1"/>
</dbReference>
<dbReference type="InterPro" id="IPR018499">
    <property type="entry name" value="Tetraspanin/Peripherin"/>
</dbReference>
<dbReference type="EnsemblMetazoa" id="GAUT044913-RA">
    <property type="protein sequence ID" value="GAUT044913-PA"/>
    <property type="gene ID" value="GAUT044913"/>
</dbReference>
<dbReference type="STRING" id="7395.A0A1A9VR54"/>
<accession>A0A1A9VR54</accession>
<dbReference type="CDD" id="cd03127">
    <property type="entry name" value="tetraspanin_LEL"/>
    <property type="match status" value="1"/>
</dbReference>
<evidence type="ECO:0000256" key="4">
    <source>
        <dbReference type="ARBA" id="ARBA00023136"/>
    </source>
</evidence>
<reference evidence="6" key="1">
    <citation type="submission" date="2020-05" db="UniProtKB">
        <authorList>
            <consortium name="EnsemblMetazoa"/>
        </authorList>
    </citation>
    <scope>IDENTIFICATION</scope>
    <source>
        <strain evidence="6">TTRI</strain>
    </source>
</reference>
<evidence type="ECO:0000256" key="5">
    <source>
        <dbReference type="SAM" id="Phobius"/>
    </source>
</evidence>
<dbReference type="GO" id="GO:0005886">
    <property type="term" value="C:plasma membrane"/>
    <property type="evidence" value="ECO:0007669"/>
    <property type="project" value="TreeGrafter"/>
</dbReference>
<sequence length="285" mass="31779">MNLIPEYVIKLHILQFELPSVVIAVGIITTIFPLVGCIGALRESKCFLISSGTLLILTIIIQMALFCYLLCWSGEDIEHVLNIAWTKNTNDFKYPMDGYQFLFACCGLKSYEDYLKNSKEIPSTCCGYLAGECEEQVYKERPGCRQTVVEYWELCINAIEFIAIIAVTEEQGFLDSRFEMNFPDSLLLFIDAMVKRKNAGGSFGSADYGFAGNIRAFSSKNSDIAKPVSANLKETMSIQEAPHCHTLKQSNSFGDFTSSTRTKKHISAGGSEQACHPRCSMITLQ</sequence>
<dbReference type="InterPro" id="IPR008952">
    <property type="entry name" value="Tetraspanin_EC2_sf"/>
</dbReference>
<keyword evidence="3 5" id="KW-1133">Transmembrane helix</keyword>
<dbReference type="Gene3D" id="1.10.1450.10">
    <property type="entry name" value="Tetraspanin"/>
    <property type="match status" value="1"/>
</dbReference>
<keyword evidence="4 5" id="KW-0472">Membrane</keyword>
<dbReference type="AlphaFoldDB" id="A0A1A9VR54"/>
<feature type="transmembrane region" description="Helical" evidence="5">
    <location>
        <begin position="21"/>
        <end position="41"/>
    </location>
</feature>
<dbReference type="Pfam" id="PF00335">
    <property type="entry name" value="Tetraspanin"/>
    <property type="match status" value="1"/>
</dbReference>
<keyword evidence="7" id="KW-1185">Reference proteome</keyword>
<name>A0A1A9VR54_GLOAU</name>
<evidence type="ECO:0000256" key="1">
    <source>
        <dbReference type="ARBA" id="ARBA00004141"/>
    </source>
</evidence>
<comment type="subcellular location">
    <subcellularLocation>
        <location evidence="1">Membrane</location>
        <topology evidence="1">Multi-pass membrane protein</topology>
    </subcellularLocation>
</comment>
<dbReference type="PANTHER" id="PTHR19282">
    <property type="entry name" value="TETRASPANIN"/>
    <property type="match status" value="1"/>
</dbReference>
<evidence type="ECO:0000256" key="2">
    <source>
        <dbReference type="ARBA" id="ARBA00022692"/>
    </source>
</evidence>
<organism evidence="6 7">
    <name type="scientific">Glossina austeni</name>
    <name type="common">Savannah tsetse fly</name>
    <dbReference type="NCBI Taxonomy" id="7395"/>
    <lineage>
        <taxon>Eukaryota</taxon>
        <taxon>Metazoa</taxon>
        <taxon>Ecdysozoa</taxon>
        <taxon>Arthropoda</taxon>
        <taxon>Hexapoda</taxon>
        <taxon>Insecta</taxon>
        <taxon>Pterygota</taxon>
        <taxon>Neoptera</taxon>
        <taxon>Endopterygota</taxon>
        <taxon>Diptera</taxon>
        <taxon>Brachycera</taxon>
        <taxon>Muscomorpha</taxon>
        <taxon>Hippoboscoidea</taxon>
        <taxon>Glossinidae</taxon>
        <taxon>Glossina</taxon>
    </lineage>
</organism>
<evidence type="ECO:0000313" key="6">
    <source>
        <dbReference type="EnsemblMetazoa" id="GAUT044913-PA"/>
    </source>
</evidence>
<feature type="transmembrane region" description="Helical" evidence="5">
    <location>
        <begin position="47"/>
        <end position="71"/>
    </location>
</feature>
<dbReference type="VEuPathDB" id="VectorBase:GAUT044913"/>
<evidence type="ECO:0000256" key="3">
    <source>
        <dbReference type="ARBA" id="ARBA00022989"/>
    </source>
</evidence>
<dbReference type="PANTHER" id="PTHR19282:SF544">
    <property type="entry name" value="TETRASPANIN"/>
    <property type="match status" value="1"/>
</dbReference>
<protein>
    <submittedName>
        <fullName evidence="6">Tetraspanin</fullName>
    </submittedName>
</protein>
<proteinExistence type="predicted"/>
<evidence type="ECO:0000313" key="7">
    <source>
        <dbReference type="Proteomes" id="UP000078200"/>
    </source>
</evidence>
<keyword evidence="2 5" id="KW-0812">Transmembrane</keyword>
<dbReference type="PRINTS" id="PR00259">
    <property type="entry name" value="TMFOUR"/>
</dbReference>
<dbReference type="Proteomes" id="UP000078200">
    <property type="component" value="Unassembled WGS sequence"/>
</dbReference>